<reference evidence="2" key="1">
    <citation type="submission" date="2015-08" db="EMBL/GenBank/DDBJ databases">
        <authorList>
            <person name="Babu N.S."/>
            <person name="Beckwith C.J."/>
            <person name="Beseler K.G."/>
            <person name="Brison A."/>
            <person name="Carone J.V."/>
            <person name="Caskin T.P."/>
            <person name="Diamond M."/>
            <person name="Durham M.E."/>
            <person name="Foxe J.M."/>
            <person name="Go M."/>
            <person name="Henderson B.A."/>
            <person name="Jones I.B."/>
            <person name="McGettigan J.A."/>
            <person name="Micheletti S.J."/>
            <person name="Nasrallah M.E."/>
            <person name="Ortiz D."/>
            <person name="Piller C.R."/>
            <person name="Privatt S.R."/>
            <person name="Schneider S.L."/>
            <person name="Sharp S."/>
            <person name="Smith T.C."/>
            <person name="Stanton J.D."/>
            <person name="Ullery H.E."/>
            <person name="Wilson R.J."/>
            <person name="Serrano M.G."/>
            <person name="Buck G."/>
            <person name="Lee V."/>
            <person name="Wang Y."/>
            <person name="Carvalho R."/>
            <person name="Voegtly L."/>
            <person name="Shi R."/>
            <person name="Duckworth R."/>
            <person name="Johnson A."/>
            <person name="Loviza R."/>
            <person name="Walstead R."/>
            <person name="Shah Z."/>
            <person name="Kiflezghi M."/>
            <person name="Wade K."/>
            <person name="Ball S.L."/>
            <person name="Bradley K.W."/>
            <person name="Asai D.J."/>
            <person name="Bowman C.A."/>
            <person name="Russell D.A."/>
            <person name="Pope W.H."/>
            <person name="Jacobs-Sera D."/>
            <person name="Hendrix R.W."/>
            <person name="Hatfull G.F."/>
        </authorList>
    </citation>
    <scope>NUCLEOTIDE SEQUENCE</scope>
</reference>
<dbReference type="Gene3D" id="1.20.58.320">
    <property type="entry name" value="TPR-like"/>
    <property type="match status" value="1"/>
</dbReference>
<evidence type="ECO:0000256" key="1">
    <source>
        <dbReference type="SAM" id="MobiDB-lite"/>
    </source>
</evidence>
<protein>
    <recommendedName>
        <fullName evidence="3">DUF924 domain-containing protein</fullName>
    </recommendedName>
</protein>
<feature type="region of interest" description="Disordered" evidence="1">
    <location>
        <begin position="237"/>
        <end position="256"/>
    </location>
</feature>
<organism evidence="2">
    <name type="scientific">Auxenochlorella protothecoides</name>
    <name type="common">Green microalga</name>
    <name type="synonym">Chlorella protothecoides</name>
    <dbReference type="NCBI Taxonomy" id="3075"/>
    <lineage>
        <taxon>Eukaryota</taxon>
        <taxon>Viridiplantae</taxon>
        <taxon>Chlorophyta</taxon>
        <taxon>core chlorophytes</taxon>
        <taxon>Trebouxiophyceae</taxon>
        <taxon>Chlorellales</taxon>
        <taxon>Chlorellaceae</taxon>
        <taxon>Auxenochlorella</taxon>
    </lineage>
</organism>
<name>A0A1D1ZWK0_AUXPR</name>
<gene>
    <name evidence="2" type="ORF">g.10261</name>
</gene>
<proteinExistence type="predicted"/>
<dbReference type="InterPro" id="IPR010323">
    <property type="entry name" value="DUF924"/>
</dbReference>
<dbReference type="InterPro" id="IPR011990">
    <property type="entry name" value="TPR-like_helical_dom_sf"/>
</dbReference>
<evidence type="ECO:0008006" key="3">
    <source>
        <dbReference type="Google" id="ProtNLM"/>
    </source>
</evidence>
<sequence length="256" mass="28593">MLRFPFNRTFHLGFKRSSSRAFGFGSTRAMPGRPNLGRLTAEDLTALRAEPRATAVLNFWFGEKWETEGLPNPTERLGVWYGKSDALDSSIRQSFGGDLDRLLEGRLDGWRSSLLPAVAGIILGDQFTRNARRGTASMYDADAKTLEWTHALIADGSIARLPYALRHFAAMPLMHSESLADQELILELLKRWHGELSSQGGDDEVVEFVQTAIPYAEGHVDVVRRWGRFPHRNAILGRPSTQEEEAGLRDGSIAAW</sequence>
<dbReference type="Gene3D" id="1.25.40.10">
    <property type="entry name" value="Tetratricopeptide repeat domain"/>
    <property type="match status" value="1"/>
</dbReference>
<evidence type="ECO:0000313" key="2">
    <source>
        <dbReference type="EMBL" id="JAT71324.1"/>
    </source>
</evidence>
<dbReference type="Pfam" id="PF06041">
    <property type="entry name" value="DUF924"/>
    <property type="match status" value="1"/>
</dbReference>
<accession>A0A1D1ZWK0</accession>
<dbReference type="EMBL" id="GDKF01007298">
    <property type="protein sequence ID" value="JAT71324.1"/>
    <property type="molecule type" value="Transcribed_RNA"/>
</dbReference>
<dbReference type="SUPFAM" id="SSF48452">
    <property type="entry name" value="TPR-like"/>
    <property type="match status" value="1"/>
</dbReference>
<dbReference type="AlphaFoldDB" id="A0A1D1ZWK0"/>